<organism evidence="3 4">
    <name type="scientific">Paenibacillus bovis</name>
    <dbReference type="NCBI Taxonomy" id="1616788"/>
    <lineage>
        <taxon>Bacteria</taxon>
        <taxon>Bacillati</taxon>
        <taxon>Bacillota</taxon>
        <taxon>Bacilli</taxon>
        <taxon>Bacillales</taxon>
        <taxon>Paenibacillaceae</taxon>
        <taxon>Paenibacillus</taxon>
    </lineage>
</organism>
<evidence type="ECO:0000256" key="1">
    <source>
        <dbReference type="SAM" id="MobiDB-lite"/>
    </source>
</evidence>
<dbReference type="CDD" id="cd04747">
    <property type="entry name" value="OYE_like_5_FMN"/>
    <property type="match status" value="1"/>
</dbReference>
<evidence type="ECO:0000313" key="4">
    <source>
        <dbReference type="Proteomes" id="UP000078148"/>
    </source>
</evidence>
<evidence type="ECO:0000313" key="3">
    <source>
        <dbReference type="EMBL" id="ANF95345.1"/>
    </source>
</evidence>
<dbReference type="OrthoDB" id="9772736at2"/>
<keyword evidence="4" id="KW-1185">Reference proteome</keyword>
<protein>
    <submittedName>
        <fullName evidence="3">12-oxophytodienoate reductase</fullName>
    </submittedName>
</protein>
<dbReference type="Proteomes" id="UP000078148">
    <property type="component" value="Chromosome"/>
</dbReference>
<dbReference type="AlphaFoldDB" id="A0A172ZCG8"/>
<dbReference type="KEGG" id="pbv:AR543_04470"/>
<dbReference type="Pfam" id="PF00724">
    <property type="entry name" value="Oxidored_FMN"/>
    <property type="match status" value="1"/>
</dbReference>
<feature type="region of interest" description="Disordered" evidence="1">
    <location>
        <begin position="127"/>
        <end position="150"/>
    </location>
</feature>
<reference evidence="3 4" key="2">
    <citation type="journal article" date="2016" name="Int. J. Syst. Evol. Microbiol.">
        <title>Paenibacillus bovis sp. nov., isolated from raw yak (Bos grunniens) milk.</title>
        <authorList>
            <person name="Gao C."/>
            <person name="Han J."/>
            <person name="Liu Z."/>
            <person name="Xu X."/>
            <person name="Hang F."/>
            <person name="Wu Z."/>
        </authorList>
    </citation>
    <scope>NUCLEOTIDE SEQUENCE [LARGE SCALE GENOMIC DNA]</scope>
    <source>
        <strain evidence="3 4">BD3526</strain>
    </source>
</reference>
<sequence>MTFTENNLQAVPASAVAKLFEPFRYGPLELSSRIVMAPMARGFSPNGVPGPDVADYYRRRAEQQVGLVITENISIPHPSANQDPTIYPDFNSEEARAGWKHVVDEVHRVGGKIIPQLMHTGIARAAVPQPDGAEPSISPSGLDVNGERQGEPMTVEEIREVIAAYAEAAAEAQRLGFDGIELHGAHGYLIDQFLWEGTNRRTDEYGGSIAKRTRFAAEVIAACRQAVGPDFPIIFRFSQWKFPVYTARLAQNPEELAEVLKPLAAAGVDIFHASTRRFWEPEFEGSSLSLAGWAKQITGQPTISVGSVGLQQDFAGFMAGEGSEPSSLNDLTERMATSEFDLVAVGRALLADPAWAVKIRDGREDELKPFHSDAIGTLY</sequence>
<dbReference type="SUPFAM" id="SSF51395">
    <property type="entry name" value="FMN-linked oxidoreductases"/>
    <property type="match status" value="1"/>
</dbReference>
<dbReference type="GO" id="GO:0016491">
    <property type="term" value="F:oxidoreductase activity"/>
    <property type="evidence" value="ECO:0007669"/>
    <property type="project" value="InterPro"/>
</dbReference>
<dbReference type="RefSeq" id="WP_060532188.1">
    <property type="nucleotide sequence ID" value="NZ_CP013023.1"/>
</dbReference>
<name>A0A172ZCG8_9BACL</name>
<dbReference type="GO" id="GO:0005829">
    <property type="term" value="C:cytosol"/>
    <property type="evidence" value="ECO:0007669"/>
    <property type="project" value="TreeGrafter"/>
</dbReference>
<dbReference type="InterPro" id="IPR013785">
    <property type="entry name" value="Aldolase_TIM"/>
</dbReference>
<dbReference type="InterPro" id="IPR001155">
    <property type="entry name" value="OxRdtase_FMN_N"/>
</dbReference>
<dbReference type="Gene3D" id="3.20.20.70">
    <property type="entry name" value="Aldolase class I"/>
    <property type="match status" value="1"/>
</dbReference>
<accession>A0A172ZCG8</accession>
<dbReference type="PANTHER" id="PTHR22893:SF55">
    <property type="entry name" value="OXIDOREDUCTASE-RELATED"/>
    <property type="match status" value="1"/>
</dbReference>
<reference evidence="4" key="1">
    <citation type="submission" date="2015-10" db="EMBL/GenBank/DDBJ databases">
        <title>Genome of Paenibacillus bovis sp. nov.</title>
        <authorList>
            <person name="Wu Z."/>
            <person name="Gao C."/>
            <person name="Liu Z."/>
            <person name="Zheng H."/>
        </authorList>
    </citation>
    <scope>NUCLEOTIDE SEQUENCE [LARGE SCALE GENOMIC DNA]</scope>
    <source>
        <strain evidence="4">BD3526</strain>
    </source>
</reference>
<evidence type="ECO:0000259" key="2">
    <source>
        <dbReference type="Pfam" id="PF00724"/>
    </source>
</evidence>
<feature type="domain" description="NADH:flavin oxidoreductase/NADH oxidase N-terminal" evidence="2">
    <location>
        <begin position="18"/>
        <end position="366"/>
    </location>
</feature>
<proteinExistence type="predicted"/>
<dbReference type="GO" id="GO:0010181">
    <property type="term" value="F:FMN binding"/>
    <property type="evidence" value="ECO:0007669"/>
    <property type="project" value="InterPro"/>
</dbReference>
<gene>
    <name evidence="3" type="ORF">AR543_04470</name>
</gene>
<dbReference type="EMBL" id="CP013023">
    <property type="protein sequence ID" value="ANF95345.1"/>
    <property type="molecule type" value="Genomic_DNA"/>
</dbReference>
<dbReference type="InterPro" id="IPR045247">
    <property type="entry name" value="Oye-like"/>
</dbReference>
<dbReference type="FunFam" id="3.20.20.70:FF:000262">
    <property type="entry name" value="NADH:flavin oxidoreductase"/>
    <property type="match status" value="1"/>
</dbReference>
<dbReference type="PANTHER" id="PTHR22893">
    <property type="entry name" value="NADH OXIDOREDUCTASE-RELATED"/>
    <property type="match status" value="1"/>
</dbReference>